<evidence type="ECO:0000313" key="1">
    <source>
        <dbReference type="EMBL" id="KGF50533.1"/>
    </source>
</evidence>
<dbReference type="Proteomes" id="UP000029538">
    <property type="component" value="Unassembled WGS sequence"/>
</dbReference>
<dbReference type="PROSITE" id="PS51257">
    <property type="entry name" value="PROKAR_LIPOPROTEIN"/>
    <property type="match status" value="1"/>
</dbReference>
<sequence length="388" mass="43530">MKKLIFFTFISLLFFSCSKDDELSNKRQRPNIIANKTIFMYLPWTGGNYDSGLYSAFMKNISNVEKAIVAKQSYQATRTLVLIANSASSATLFEIIYDKGECWRDTLKQYTISETNEKSLTQYLADVKHFSPTPVYSMIMGAHGTGWIPKGTKLNRSRSIGGISAAQQYNITEITNAIANNGIKLEFLCFDDCYMANIEVAYELRQATNYIIASTSEIMDYGLPYHLVYQYMAEQSPDYNAIINGFLSFYATYSAPYGSLSVIDCAYSNDIAAVLKKFNSSSATPPTADEVAGQDVFANHLFYDLGDYLKRYNAQITSIGQDTIEYSQIIKHLIPFTGKTEKLYSAFLDAPYTYNVSAYSGITISDPSVNAAAIENKNKTNWWIATHQ</sequence>
<dbReference type="EMBL" id="JRNR01000002">
    <property type="protein sequence ID" value="KGF50533.1"/>
    <property type="molecule type" value="Genomic_DNA"/>
</dbReference>
<dbReference type="Pfam" id="PF03415">
    <property type="entry name" value="Peptidase_C11"/>
    <property type="match status" value="1"/>
</dbReference>
<evidence type="ECO:0000313" key="2">
    <source>
        <dbReference type="Proteomes" id="UP000029538"/>
    </source>
</evidence>
<dbReference type="InterPro" id="IPR005077">
    <property type="entry name" value="Peptidase_C11"/>
</dbReference>
<dbReference type="Gene3D" id="3.40.50.11970">
    <property type="match status" value="1"/>
</dbReference>
<protein>
    <recommendedName>
        <fullName evidence="3">Clostripain family protein</fullName>
    </recommendedName>
</protein>
<dbReference type="PANTHER" id="PTHR37835">
    <property type="entry name" value="ALPHA-CLOSTRIPAIN"/>
    <property type="match status" value="1"/>
</dbReference>
<reference evidence="1 2" key="1">
    <citation type="submission" date="2014-07" db="EMBL/GenBank/DDBJ databases">
        <authorList>
            <person name="McCorrison J."/>
            <person name="Sanka R."/>
            <person name="Torralba M."/>
            <person name="Gillis M."/>
            <person name="Haft D.H."/>
            <person name="Methe B."/>
            <person name="Sutton G."/>
            <person name="Nelson K.E."/>
        </authorList>
    </citation>
    <scope>NUCLEOTIDE SEQUENCE [LARGE SCALE GENOMIC DNA]</scope>
    <source>
        <strain evidence="1 2">DNF00882</strain>
    </source>
</reference>
<organism evidence="1 2">
    <name type="scientific">Prevotella disiens DNF00882</name>
    <dbReference type="NCBI Taxonomy" id="1401075"/>
    <lineage>
        <taxon>Bacteria</taxon>
        <taxon>Pseudomonadati</taxon>
        <taxon>Bacteroidota</taxon>
        <taxon>Bacteroidia</taxon>
        <taxon>Bacteroidales</taxon>
        <taxon>Prevotellaceae</taxon>
        <taxon>Prevotella</taxon>
    </lineage>
</organism>
<proteinExistence type="predicted"/>
<gene>
    <name evidence="1" type="ORF">HMPREF0654_00195</name>
</gene>
<accession>A0A096ATX5</accession>
<dbReference type="PANTHER" id="PTHR37835:SF1">
    <property type="entry name" value="ALPHA-CLOSTRIPAIN"/>
    <property type="match status" value="1"/>
</dbReference>
<dbReference type="AlphaFoldDB" id="A0A096ATX5"/>
<evidence type="ECO:0008006" key="3">
    <source>
        <dbReference type="Google" id="ProtNLM"/>
    </source>
</evidence>
<name>A0A096ATX5_9BACT</name>
<dbReference type="RefSeq" id="WP_036881819.1">
    <property type="nucleotide sequence ID" value="NZ_JRNR01000002.1"/>
</dbReference>
<comment type="caution">
    <text evidence="1">The sequence shown here is derived from an EMBL/GenBank/DDBJ whole genome shotgun (WGS) entry which is preliminary data.</text>
</comment>